<evidence type="ECO:0000313" key="15">
    <source>
        <dbReference type="Proteomes" id="UP001139488"/>
    </source>
</evidence>
<keyword evidence="3" id="KW-0813">Transport</keyword>
<keyword evidence="4" id="KW-1003">Cell membrane</keyword>
<dbReference type="PANTHER" id="PTHR30485:SF1">
    <property type="entry name" value="CYTOCHROME YDHU-RELATED"/>
    <property type="match status" value="1"/>
</dbReference>
<sequence length="201" mass="22957">MKKSVVIFKRFERLWHWTQALLVLALIVTGLELHDIIHIVGFKQSSNLHHWAGFIWVVVVVLILTWILTTGEWKQFKPSTIGVDRTLRFYLYGIFVGEPHSHHMSAQSKFNPLQRLAYLGLLFVLVPLQILTGLVFFFFPELREAGVIEQIGGIATLHTLIAYIMISFLIVHLYLITLGEKLSSHLKAMVTGKDHSQGTND</sequence>
<evidence type="ECO:0000256" key="8">
    <source>
        <dbReference type="ARBA" id="ARBA00022982"/>
    </source>
</evidence>
<feature type="domain" description="Cytochrome b561 bacterial/Ni-hydrogenase" evidence="13">
    <location>
        <begin position="8"/>
        <end position="192"/>
    </location>
</feature>
<dbReference type="InterPro" id="IPR000516">
    <property type="entry name" value="Ni-dep_Hydgase_cyt-B"/>
</dbReference>
<feature type="transmembrane region" description="Helical" evidence="12">
    <location>
        <begin position="48"/>
        <end position="68"/>
    </location>
</feature>
<reference evidence="14" key="1">
    <citation type="submission" date="2021-11" db="EMBL/GenBank/DDBJ databases">
        <title>Vibrio ZSDE26 sp. nov. and Vibrio ZSDZ34 sp. nov., isolated from coastal seawater in Qingdao.</title>
        <authorList>
            <person name="Zhang P."/>
        </authorList>
    </citation>
    <scope>NUCLEOTIDE SEQUENCE</scope>
    <source>
        <strain evidence="14">ZSDZ34</strain>
    </source>
</reference>
<evidence type="ECO:0000256" key="9">
    <source>
        <dbReference type="ARBA" id="ARBA00022989"/>
    </source>
</evidence>
<protein>
    <submittedName>
        <fullName evidence="14">Cytochrome b/b6 domain-containing protein</fullName>
    </submittedName>
</protein>
<dbReference type="InterPro" id="IPR011577">
    <property type="entry name" value="Cyt_b561_bac/Ni-Hgenase"/>
</dbReference>
<feature type="transmembrane region" description="Helical" evidence="12">
    <location>
        <begin position="151"/>
        <end position="176"/>
    </location>
</feature>
<comment type="caution">
    <text evidence="14">The sequence shown here is derived from an EMBL/GenBank/DDBJ whole genome shotgun (WGS) entry which is preliminary data.</text>
</comment>
<keyword evidence="6 12" id="KW-0812">Transmembrane</keyword>
<dbReference type="GO" id="GO:0020037">
    <property type="term" value="F:heme binding"/>
    <property type="evidence" value="ECO:0007669"/>
    <property type="project" value="TreeGrafter"/>
</dbReference>
<evidence type="ECO:0000256" key="5">
    <source>
        <dbReference type="ARBA" id="ARBA00022617"/>
    </source>
</evidence>
<dbReference type="Gene3D" id="1.20.950.20">
    <property type="entry name" value="Transmembrane di-heme cytochromes, Chain C"/>
    <property type="match status" value="1"/>
</dbReference>
<comment type="subcellular location">
    <subcellularLocation>
        <location evidence="1">Cell membrane</location>
        <topology evidence="1">Multi-pass membrane protein</topology>
    </subcellularLocation>
</comment>
<dbReference type="Pfam" id="PF01292">
    <property type="entry name" value="Ni_hydr_CYTB"/>
    <property type="match status" value="1"/>
</dbReference>
<evidence type="ECO:0000259" key="13">
    <source>
        <dbReference type="Pfam" id="PF01292"/>
    </source>
</evidence>
<dbReference type="InterPro" id="IPR051542">
    <property type="entry name" value="Hydrogenase_cytochrome"/>
</dbReference>
<dbReference type="PANTHER" id="PTHR30485">
    <property type="entry name" value="NI/FE-HYDROGENASE 1 B-TYPE CYTOCHROME SUBUNIT"/>
    <property type="match status" value="1"/>
</dbReference>
<dbReference type="GO" id="GO:0009055">
    <property type="term" value="F:electron transfer activity"/>
    <property type="evidence" value="ECO:0007669"/>
    <property type="project" value="InterPro"/>
</dbReference>
<dbReference type="PRINTS" id="PR00161">
    <property type="entry name" value="NIHGNASECYTB"/>
</dbReference>
<gene>
    <name evidence="14" type="ORF">LNL84_11140</name>
</gene>
<dbReference type="EMBL" id="JAJNNZ010000007">
    <property type="protein sequence ID" value="MCJ2377384.1"/>
    <property type="molecule type" value="Genomic_DNA"/>
</dbReference>
<keyword evidence="8" id="KW-0249">Electron transport</keyword>
<evidence type="ECO:0000256" key="4">
    <source>
        <dbReference type="ARBA" id="ARBA00022475"/>
    </source>
</evidence>
<evidence type="ECO:0000256" key="6">
    <source>
        <dbReference type="ARBA" id="ARBA00022692"/>
    </source>
</evidence>
<evidence type="ECO:0000256" key="10">
    <source>
        <dbReference type="ARBA" id="ARBA00023004"/>
    </source>
</evidence>
<comment type="similarity">
    <text evidence="2">Belongs to the HupC/HyaC/HydC family.</text>
</comment>
<dbReference type="RefSeq" id="WP_244357320.1">
    <property type="nucleotide sequence ID" value="NZ_JAJNNZ010000007.1"/>
</dbReference>
<evidence type="ECO:0000256" key="7">
    <source>
        <dbReference type="ARBA" id="ARBA00022723"/>
    </source>
</evidence>
<keyword evidence="11 12" id="KW-0472">Membrane</keyword>
<accession>A0A9X1WIN4</accession>
<evidence type="ECO:0000256" key="3">
    <source>
        <dbReference type="ARBA" id="ARBA00022448"/>
    </source>
</evidence>
<evidence type="ECO:0000313" key="14">
    <source>
        <dbReference type="EMBL" id="MCJ2377384.1"/>
    </source>
</evidence>
<organism evidence="14 15">
    <name type="scientific">Vibrio gelatinilyticus</name>
    <dbReference type="NCBI Taxonomy" id="2893468"/>
    <lineage>
        <taxon>Bacteria</taxon>
        <taxon>Pseudomonadati</taxon>
        <taxon>Pseudomonadota</taxon>
        <taxon>Gammaproteobacteria</taxon>
        <taxon>Vibrionales</taxon>
        <taxon>Vibrionaceae</taxon>
        <taxon>Vibrio</taxon>
    </lineage>
</organism>
<feature type="transmembrane region" description="Helical" evidence="12">
    <location>
        <begin position="21"/>
        <end position="42"/>
    </location>
</feature>
<feature type="transmembrane region" description="Helical" evidence="12">
    <location>
        <begin position="116"/>
        <end position="139"/>
    </location>
</feature>
<dbReference type="SUPFAM" id="SSF81342">
    <property type="entry name" value="Transmembrane di-heme cytochromes"/>
    <property type="match status" value="1"/>
</dbReference>
<dbReference type="Proteomes" id="UP001139488">
    <property type="component" value="Unassembled WGS sequence"/>
</dbReference>
<dbReference type="GO" id="GO:0005506">
    <property type="term" value="F:iron ion binding"/>
    <property type="evidence" value="ECO:0007669"/>
    <property type="project" value="InterPro"/>
</dbReference>
<keyword evidence="7" id="KW-0479">Metal-binding</keyword>
<evidence type="ECO:0000256" key="1">
    <source>
        <dbReference type="ARBA" id="ARBA00004651"/>
    </source>
</evidence>
<keyword evidence="9 12" id="KW-1133">Transmembrane helix</keyword>
<evidence type="ECO:0000256" key="11">
    <source>
        <dbReference type="ARBA" id="ARBA00023136"/>
    </source>
</evidence>
<evidence type="ECO:0000256" key="12">
    <source>
        <dbReference type="SAM" id="Phobius"/>
    </source>
</evidence>
<keyword evidence="15" id="KW-1185">Reference proteome</keyword>
<dbReference type="InterPro" id="IPR016174">
    <property type="entry name" value="Di-haem_cyt_TM"/>
</dbReference>
<evidence type="ECO:0000256" key="2">
    <source>
        <dbReference type="ARBA" id="ARBA00008622"/>
    </source>
</evidence>
<dbReference type="GO" id="GO:0022904">
    <property type="term" value="P:respiratory electron transport chain"/>
    <property type="evidence" value="ECO:0007669"/>
    <property type="project" value="InterPro"/>
</dbReference>
<dbReference type="AlphaFoldDB" id="A0A9X1WIN4"/>
<proteinExistence type="inferred from homology"/>
<name>A0A9X1WIN4_9VIBR</name>
<keyword evidence="10" id="KW-0408">Iron</keyword>
<keyword evidence="5" id="KW-0349">Heme</keyword>
<dbReference type="GO" id="GO:0005886">
    <property type="term" value="C:plasma membrane"/>
    <property type="evidence" value="ECO:0007669"/>
    <property type="project" value="UniProtKB-SubCell"/>
</dbReference>